<dbReference type="Pfam" id="PF00293">
    <property type="entry name" value="NUDIX"/>
    <property type="match status" value="1"/>
</dbReference>
<evidence type="ECO:0000259" key="2">
    <source>
        <dbReference type="PROSITE" id="PS51462"/>
    </source>
</evidence>
<dbReference type="InterPro" id="IPR015797">
    <property type="entry name" value="NUDIX_hydrolase-like_dom_sf"/>
</dbReference>
<keyword evidence="1 3" id="KW-0378">Hydrolase</keyword>
<proteinExistence type="predicted"/>
<protein>
    <submittedName>
        <fullName evidence="3">NUDIX hydrolase</fullName>
    </submittedName>
</protein>
<dbReference type="PROSITE" id="PS51462">
    <property type="entry name" value="NUDIX"/>
    <property type="match status" value="1"/>
</dbReference>
<sequence length="222" mass="24707">MELRDEAFNYPVGDHQLIYQGNVFDFVTDKVQLHTDEPAAQRDYLAHPGAVAIAAVRPVAGADPSSREISDWEILLVRQYRHPVRAFLWEVPAGLLDHAGEDRVSAAKRELWEEANLEAENWQVLVDFFTSPGGSSEHLRVFVAQGISEATGKRFEACEEERDMETAWFSLDQARDALFAGDLHNPSAMASILAVIAALRQGWTGLREAGAPFNPDPLNIPR</sequence>
<dbReference type="EMBL" id="JAKNHJ010000004">
    <property type="protein sequence ID" value="MCG4617439.1"/>
    <property type="molecule type" value="Genomic_DNA"/>
</dbReference>
<dbReference type="AlphaFoldDB" id="A0AAJ1EWY8"/>
<dbReference type="GO" id="GO:0005829">
    <property type="term" value="C:cytosol"/>
    <property type="evidence" value="ECO:0007669"/>
    <property type="project" value="TreeGrafter"/>
</dbReference>
<dbReference type="GO" id="GO:0006753">
    <property type="term" value="P:nucleoside phosphate metabolic process"/>
    <property type="evidence" value="ECO:0007669"/>
    <property type="project" value="TreeGrafter"/>
</dbReference>
<dbReference type="GO" id="GO:0019693">
    <property type="term" value="P:ribose phosphate metabolic process"/>
    <property type="evidence" value="ECO:0007669"/>
    <property type="project" value="TreeGrafter"/>
</dbReference>
<evidence type="ECO:0000256" key="1">
    <source>
        <dbReference type="ARBA" id="ARBA00022801"/>
    </source>
</evidence>
<dbReference type="InterPro" id="IPR000086">
    <property type="entry name" value="NUDIX_hydrolase_dom"/>
</dbReference>
<dbReference type="PANTHER" id="PTHR11839">
    <property type="entry name" value="UDP/ADP-SUGAR PYROPHOSPHATASE"/>
    <property type="match status" value="1"/>
</dbReference>
<accession>A0AAJ1EWY8</accession>
<comment type="caution">
    <text evidence="3">The sequence shown here is derived from an EMBL/GenBank/DDBJ whole genome shotgun (WGS) entry which is preliminary data.</text>
</comment>
<dbReference type="RefSeq" id="WP_238127675.1">
    <property type="nucleotide sequence ID" value="NZ_JAHAIE010000004.1"/>
</dbReference>
<evidence type="ECO:0000313" key="3">
    <source>
        <dbReference type="EMBL" id="MCG4617439.1"/>
    </source>
</evidence>
<gene>
    <name evidence="3" type="ORF">L0M99_02870</name>
</gene>
<dbReference type="SUPFAM" id="SSF55811">
    <property type="entry name" value="Nudix"/>
    <property type="match status" value="1"/>
</dbReference>
<dbReference type="Gene3D" id="3.90.79.10">
    <property type="entry name" value="Nucleoside Triphosphate Pyrophosphohydrolase"/>
    <property type="match status" value="1"/>
</dbReference>
<dbReference type="GO" id="GO:0016787">
    <property type="term" value="F:hydrolase activity"/>
    <property type="evidence" value="ECO:0007669"/>
    <property type="project" value="UniProtKB-KW"/>
</dbReference>
<reference evidence="3" key="1">
    <citation type="submission" date="2022-01" db="EMBL/GenBank/DDBJ databases">
        <title>Collection of gut derived symbiotic bacterial strains cultured from healthy donors.</title>
        <authorList>
            <person name="Lin H."/>
            <person name="Kohout C."/>
            <person name="Waligurski E."/>
            <person name="Pamer E.G."/>
        </authorList>
    </citation>
    <scope>NUCLEOTIDE SEQUENCE</scope>
    <source>
        <strain evidence="3">DFI.7.46</strain>
    </source>
</reference>
<organism evidence="3 4">
    <name type="scientific">Varibaculum cambriense</name>
    <dbReference type="NCBI Taxonomy" id="184870"/>
    <lineage>
        <taxon>Bacteria</taxon>
        <taxon>Bacillati</taxon>
        <taxon>Actinomycetota</taxon>
        <taxon>Actinomycetes</taxon>
        <taxon>Actinomycetales</taxon>
        <taxon>Actinomycetaceae</taxon>
        <taxon>Varibaculum</taxon>
    </lineage>
</organism>
<feature type="domain" description="Nudix hydrolase" evidence="2">
    <location>
        <begin position="46"/>
        <end position="191"/>
    </location>
</feature>
<evidence type="ECO:0000313" key="4">
    <source>
        <dbReference type="Proteomes" id="UP001200537"/>
    </source>
</evidence>
<name>A0AAJ1EWY8_9ACTO</name>
<dbReference type="Proteomes" id="UP001200537">
    <property type="component" value="Unassembled WGS sequence"/>
</dbReference>
<dbReference type="PANTHER" id="PTHR11839:SF31">
    <property type="entry name" value="ADP-RIBOSE PYROPHOSPHATASE"/>
    <property type="match status" value="1"/>
</dbReference>